<protein>
    <recommendedName>
        <fullName evidence="13">Hydrogen voltage-gated channel 1</fullName>
    </recommendedName>
</protein>
<evidence type="ECO:0000256" key="4">
    <source>
        <dbReference type="ARBA" id="ARBA00022692"/>
    </source>
</evidence>
<evidence type="ECO:0000256" key="10">
    <source>
        <dbReference type="SAM" id="MobiDB-lite"/>
    </source>
</evidence>
<keyword evidence="8 11" id="KW-0472">Membrane</keyword>
<organism evidence="12">
    <name type="scientific">Rhizochromulina marina</name>
    <dbReference type="NCBI Taxonomy" id="1034831"/>
    <lineage>
        <taxon>Eukaryota</taxon>
        <taxon>Sar</taxon>
        <taxon>Stramenopiles</taxon>
        <taxon>Ochrophyta</taxon>
        <taxon>Dictyochophyceae</taxon>
        <taxon>Rhizochromulinales</taxon>
        <taxon>Rhizochromulina</taxon>
    </lineage>
</organism>
<evidence type="ECO:0000256" key="2">
    <source>
        <dbReference type="ARBA" id="ARBA00022448"/>
    </source>
</evidence>
<feature type="region of interest" description="Disordered" evidence="10">
    <location>
        <begin position="16"/>
        <end position="43"/>
    </location>
</feature>
<dbReference type="GO" id="GO:0034702">
    <property type="term" value="C:monoatomic ion channel complex"/>
    <property type="evidence" value="ECO:0007669"/>
    <property type="project" value="UniProtKB-KW"/>
</dbReference>
<evidence type="ECO:0008006" key="13">
    <source>
        <dbReference type="Google" id="ProtNLM"/>
    </source>
</evidence>
<accession>A0A7S2W125</accession>
<keyword evidence="5" id="KW-0851">Voltage-gated channel</keyword>
<gene>
    <name evidence="12" type="ORF">RMAR1173_LOCUS1199</name>
</gene>
<keyword evidence="9" id="KW-0407">Ion channel</keyword>
<feature type="transmembrane region" description="Helical" evidence="11">
    <location>
        <begin position="93"/>
        <end position="119"/>
    </location>
</feature>
<evidence type="ECO:0000256" key="9">
    <source>
        <dbReference type="ARBA" id="ARBA00023303"/>
    </source>
</evidence>
<evidence type="ECO:0000256" key="1">
    <source>
        <dbReference type="ARBA" id="ARBA00004651"/>
    </source>
</evidence>
<keyword evidence="7" id="KW-0406">Ion transport</keyword>
<keyword evidence="2" id="KW-0813">Transport</keyword>
<dbReference type="Gene3D" id="1.20.120.350">
    <property type="entry name" value="Voltage-gated potassium channels. Chain C"/>
    <property type="match status" value="1"/>
</dbReference>
<evidence type="ECO:0000256" key="3">
    <source>
        <dbReference type="ARBA" id="ARBA00022475"/>
    </source>
</evidence>
<reference evidence="12" key="1">
    <citation type="submission" date="2021-01" db="EMBL/GenBank/DDBJ databases">
        <authorList>
            <person name="Corre E."/>
            <person name="Pelletier E."/>
            <person name="Niang G."/>
            <person name="Scheremetjew M."/>
            <person name="Finn R."/>
            <person name="Kale V."/>
            <person name="Holt S."/>
            <person name="Cochrane G."/>
            <person name="Meng A."/>
            <person name="Brown T."/>
            <person name="Cohen L."/>
        </authorList>
    </citation>
    <scope>NUCLEOTIDE SEQUENCE</scope>
    <source>
        <strain evidence="12">CCMP1243</strain>
    </source>
</reference>
<evidence type="ECO:0000256" key="5">
    <source>
        <dbReference type="ARBA" id="ARBA00022882"/>
    </source>
</evidence>
<feature type="region of interest" description="Disordered" evidence="10">
    <location>
        <begin position="250"/>
        <end position="298"/>
    </location>
</feature>
<evidence type="ECO:0000256" key="11">
    <source>
        <dbReference type="SAM" id="Phobius"/>
    </source>
</evidence>
<evidence type="ECO:0000256" key="6">
    <source>
        <dbReference type="ARBA" id="ARBA00022989"/>
    </source>
</evidence>
<dbReference type="GO" id="GO:0030171">
    <property type="term" value="F:voltage-gated proton channel activity"/>
    <property type="evidence" value="ECO:0007669"/>
    <property type="project" value="InterPro"/>
</dbReference>
<sequence length="298" mass="33143">MEKSLRFDEFRALRERRRTTDEHRGQREQHAEETGGRDKDGAEVESRAQEAGNFFESFDIQVLTLCFIFVDVAAATALVALSGEESLASSTTAAVLNVIQSLMGFTIFYFILELAALAWAFKTRFLTHAGILVDMGVVACAVLAEVQGTSRIVRVLGVLRVWRLMRLINTVMATKDKEIDSIREEWQADQARLEESQITISRLEDSIRREGDAKKRVEDMLKSYKDEVETLNEALKIAALDIAAAASEQLQSDEEAEKQEAELKPVPATAAGAPHQRRMVVKADGTYSVSTSGEKAEE</sequence>
<proteinExistence type="predicted"/>
<dbReference type="AlphaFoldDB" id="A0A7S2W125"/>
<dbReference type="InterPro" id="IPR031846">
    <property type="entry name" value="Hvcn1"/>
</dbReference>
<evidence type="ECO:0000256" key="8">
    <source>
        <dbReference type="ARBA" id="ARBA00023136"/>
    </source>
</evidence>
<comment type="subcellular location">
    <subcellularLocation>
        <location evidence="1">Cell membrane</location>
        <topology evidence="1">Multi-pass membrane protein</topology>
    </subcellularLocation>
</comment>
<dbReference type="PANTHER" id="PTHR46480">
    <property type="entry name" value="F20B24.22"/>
    <property type="match status" value="1"/>
</dbReference>
<dbReference type="EMBL" id="HBHJ01001882">
    <property type="protein sequence ID" value="CAD9661937.1"/>
    <property type="molecule type" value="Transcribed_RNA"/>
</dbReference>
<evidence type="ECO:0000256" key="7">
    <source>
        <dbReference type="ARBA" id="ARBA00023065"/>
    </source>
</evidence>
<dbReference type="GO" id="GO:0005886">
    <property type="term" value="C:plasma membrane"/>
    <property type="evidence" value="ECO:0007669"/>
    <property type="project" value="UniProtKB-SubCell"/>
</dbReference>
<keyword evidence="3" id="KW-1003">Cell membrane</keyword>
<keyword evidence="6 11" id="KW-1133">Transmembrane helix</keyword>
<feature type="compositionally biased region" description="Polar residues" evidence="10">
    <location>
        <begin position="287"/>
        <end position="298"/>
    </location>
</feature>
<keyword evidence="4 11" id="KW-0812">Transmembrane</keyword>
<feature type="transmembrane region" description="Helical" evidence="11">
    <location>
        <begin position="60"/>
        <end position="81"/>
    </location>
</feature>
<evidence type="ECO:0000313" key="12">
    <source>
        <dbReference type="EMBL" id="CAD9661937.1"/>
    </source>
</evidence>
<dbReference type="InterPro" id="IPR027359">
    <property type="entry name" value="Volt_channel_dom_sf"/>
</dbReference>
<name>A0A7S2W125_9STRA</name>
<dbReference type="PANTHER" id="PTHR46480:SF1">
    <property type="entry name" value="VOLTAGE-GATED HYDROGEN CHANNEL 1"/>
    <property type="match status" value="1"/>
</dbReference>